<evidence type="ECO:0000313" key="2">
    <source>
        <dbReference type="EMBL" id="KRK93994.1"/>
    </source>
</evidence>
<reference evidence="2 3" key="1">
    <citation type="journal article" date="2015" name="Genome Announc.">
        <title>Expanding the biotechnology potential of lactobacilli through comparative genomics of 213 strains and associated genera.</title>
        <authorList>
            <person name="Sun Z."/>
            <person name="Harris H.M."/>
            <person name="McCann A."/>
            <person name="Guo C."/>
            <person name="Argimon S."/>
            <person name="Zhang W."/>
            <person name="Yang X."/>
            <person name="Jeffery I.B."/>
            <person name="Cooney J.C."/>
            <person name="Kagawa T.F."/>
            <person name="Liu W."/>
            <person name="Song Y."/>
            <person name="Salvetti E."/>
            <person name="Wrobel A."/>
            <person name="Rasinkangas P."/>
            <person name="Parkhill J."/>
            <person name="Rea M.C."/>
            <person name="O'Sullivan O."/>
            <person name="Ritari J."/>
            <person name="Douillard F.P."/>
            <person name="Paul Ross R."/>
            <person name="Yang R."/>
            <person name="Briner A.E."/>
            <person name="Felis G.E."/>
            <person name="de Vos W.M."/>
            <person name="Barrangou R."/>
            <person name="Klaenhammer T.R."/>
            <person name="Caufield P.W."/>
            <person name="Cui Y."/>
            <person name="Zhang H."/>
            <person name="O'Toole P.W."/>
        </authorList>
    </citation>
    <scope>NUCLEOTIDE SEQUENCE [LARGE SCALE GENOMIC DNA]</scope>
    <source>
        <strain evidence="2 3">DSM 19394</strain>
    </source>
</reference>
<keyword evidence="3" id="KW-1185">Reference proteome</keyword>
<comment type="caution">
    <text evidence="2">The sequence shown here is derived from an EMBL/GenBank/DDBJ whole genome shotgun (WGS) entry which is preliminary data.</text>
</comment>
<sequence length="146" mass="16764">MKTKKLILTLVLGLGLGGGLTTLNAPVSAAAKANPQFKTYQTIPKVMRGTWRTANKKMTYKFYKKSYTIIDARKKPVTTKFTPKEFENVSYSYARKTYEIYARVTKQNVGYAGYNEYHPMTRHGKKVLRLTLPANATTYRYLYKVK</sequence>
<dbReference type="OrthoDB" id="2297600at2"/>
<dbReference type="AlphaFoldDB" id="A0A0R1LP68"/>
<keyword evidence="1" id="KW-0732">Signal</keyword>
<dbReference type="PATRIC" id="fig|1423715.3.peg.1356"/>
<feature type="signal peptide" evidence="1">
    <location>
        <begin position="1"/>
        <end position="29"/>
    </location>
</feature>
<evidence type="ECO:0000256" key="1">
    <source>
        <dbReference type="SAM" id="SignalP"/>
    </source>
</evidence>
<organism evidence="2 3">
    <name type="scientific">Levilactobacillus acidifarinae DSM 19394 = JCM 15949</name>
    <dbReference type="NCBI Taxonomy" id="1423715"/>
    <lineage>
        <taxon>Bacteria</taxon>
        <taxon>Bacillati</taxon>
        <taxon>Bacillota</taxon>
        <taxon>Bacilli</taxon>
        <taxon>Lactobacillales</taxon>
        <taxon>Lactobacillaceae</taxon>
        <taxon>Levilactobacillus</taxon>
    </lineage>
</organism>
<accession>A0A0R1LP68</accession>
<dbReference type="Proteomes" id="UP000051955">
    <property type="component" value="Unassembled WGS sequence"/>
</dbReference>
<evidence type="ECO:0000313" key="3">
    <source>
        <dbReference type="Proteomes" id="UP000051955"/>
    </source>
</evidence>
<dbReference type="EMBL" id="AZDV01000028">
    <property type="protein sequence ID" value="KRK93994.1"/>
    <property type="molecule type" value="Genomic_DNA"/>
</dbReference>
<gene>
    <name evidence="2" type="ORF">FD25_GL001323</name>
</gene>
<dbReference type="RefSeq" id="WP_057804709.1">
    <property type="nucleotide sequence ID" value="NZ_AZDV01000028.1"/>
</dbReference>
<name>A0A0R1LP68_9LACO</name>
<feature type="chain" id="PRO_5006407487" evidence="1">
    <location>
        <begin position="30"/>
        <end position="146"/>
    </location>
</feature>
<protein>
    <submittedName>
        <fullName evidence="2">Uncharacterized protein</fullName>
    </submittedName>
</protein>
<proteinExistence type="predicted"/>